<name>A0ABY1BN36_9PSED</name>
<gene>
    <name evidence="2" type="ORF">SAMN05216600_11872</name>
</gene>
<evidence type="ECO:0000313" key="3">
    <source>
        <dbReference type="Proteomes" id="UP000198512"/>
    </source>
</evidence>
<accession>A0ABY1BN36</accession>
<keyword evidence="3" id="KW-1185">Reference proteome</keyword>
<proteinExistence type="predicted"/>
<feature type="region of interest" description="Disordered" evidence="1">
    <location>
        <begin position="116"/>
        <end position="194"/>
    </location>
</feature>
<evidence type="ECO:0000256" key="1">
    <source>
        <dbReference type="SAM" id="MobiDB-lite"/>
    </source>
</evidence>
<evidence type="ECO:0008006" key="4">
    <source>
        <dbReference type="Google" id="ProtNLM"/>
    </source>
</evidence>
<protein>
    <recommendedName>
        <fullName evidence="4">Heat induced stress protein YflT</fullName>
    </recommendedName>
</protein>
<reference evidence="2 3" key="1">
    <citation type="submission" date="2016-10" db="EMBL/GenBank/DDBJ databases">
        <authorList>
            <person name="Varghese N."/>
            <person name="Submissions S."/>
        </authorList>
    </citation>
    <scope>NUCLEOTIDE SEQUENCE [LARGE SCALE GENOMIC DNA]</scope>
    <source>
        <strain evidence="2 3">CIP 109853</strain>
    </source>
</reference>
<sequence length="194" mass="20255">MSQILIAAFDHYTEADQAKQALIAQGIANGAIQLSASSNPATVDSEPMDIAAGKQQSQSVGDAVSAFFRSVFTDDADTGPYPEAMRRGSTLVTVSLDNSAQVPAVEETLTRHGAIDVNERSSQWGEDERPLTASTEALTTGYPDATSTSSGVTDADKSTAEELAAGDNAIPGRAANRHAPGRDHSAGRVHIVTR</sequence>
<comment type="caution">
    <text evidence="2">The sequence shown here is derived from an EMBL/GenBank/DDBJ whole genome shotgun (WGS) entry which is preliminary data.</text>
</comment>
<organism evidence="2 3">
    <name type="scientific">Pseudomonas cuatrocienegasensis</name>
    <dbReference type="NCBI Taxonomy" id="543360"/>
    <lineage>
        <taxon>Bacteria</taxon>
        <taxon>Pseudomonadati</taxon>
        <taxon>Pseudomonadota</taxon>
        <taxon>Gammaproteobacteria</taxon>
        <taxon>Pseudomonadales</taxon>
        <taxon>Pseudomonadaceae</taxon>
        <taxon>Pseudomonas</taxon>
    </lineage>
</organism>
<evidence type="ECO:0000313" key="2">
    <source>
        <dbReference type="EMBL" id="SER22870.1"/>
    </source>
</evidence>
<dbReference type="RefSeq" id="WP_069520808.1">
    <property type="nucleotide sequence ID" value="NZ_FOFP01000018.1"/>
</dbReference>
<dbReference type="EMBL" id="FOFP01000018">
    <property type="protein sequence ID" value="SER22870.1"/>
    <property type="molecule type" value="Genomic_DNA"/>
</dbReference>
<dbReference type="Proteomes" id="UP000198512">
    <property type="component" value="Unassembled WGS sequence"/>
</dbReference>